<keyword evidence="2 7" id="KW-0732">Signal</keyword>
<sequence>MIGKLVFLAALVLTQGKPQVQDKYERNEKCERNELCPEDQKHYLLPHEYDCTKFYYCEYGMKWELPRDCAPGTQFSFKLQVCIHPTLANCTLPGSPTEPTTTTTTATTTTTPAPTTTTTTTTPAPTTTTTTTTPAPTTTTTTTTPAPTTTTTTTTPAPTTITTTTTPAPTTTTTTTTPASTTTTTTPVPNITSTTQKPTTTTSTTTTSTESDEDLLENGCPADFDVHKLLPHETKCNKFYYCVHGQKVERQCAPGTYFNAELQVCDWPENVDCSKFDDEKDEGDCEDNNTGDGGILPNGCPADFDIHKLLPHESDCSKFYYCVFGEKVERSCGPGTVFNPELQVCDWPRNVNCTTNGNPPDIDSGEGSGDPDMDTEDPLVTDCPSDFDQHKLLPHETECNKFYQCVFGEKVERECAPGTYFNPKLEVCDWPRNVECAGSGGGDGGSGGAGGEDLPNGCPADFDIHKLLPHETNCSKFYYCVFGEKVERECPLNTHFNPTLQVCDWPENAGCANNGGDNGSSGGGDGGSKNKCEAGCNVLPWPHEKDCDKFWRCDGSTAVLVVCSEGLHFNPKTLTCDFICNVSCSRRGIESTALADGLKVFLPWDKMDPRLARMYLNNNMNL</sequence>
<feature type="domain" description="Chitin-binding type-2" evidence="8">
    <location>
        <begin position="217"/>
        <end position="275"/>
    </location>
</feature>
<evidence type="ECO:0000256" key="6">
    <source>
        <dbReference type="SAM" id="MobiDB-lite"/>
    </source>
</evidence>
<dbReference type="Pfam" id="PF01607">
    <property type="entry name" value="CBM_14"/>
    <property type="match status" value="6"/>
</dbReference>
<feature type="compositionally biased region" description="Low complexity" evidence="6">
    <location>
        <begin position="97"/>
        <end position="209"/>
    </location>
</feature>
<feature type="domain" description="Chitin-binding type-2" evidence="8">
    <location>
        <begin position="33"/>
        <end position="92"/>
    </location>
</feature>
<dbReference type="SMART" id="SM00494">
    <property type="entry name" value="ChtBD2"/>
    <property type="match status" value="6"/>
</dbReference>
<accession>A0AAV1LHK2</accession>
<dbReference type="AlphaFoldDB" id="A0AAV1LHK2"/>
<keyword evidence="4" id="KW-1015">Disulfide bond</keyword>
<reference evidence="9 10" key="1">
    <citation type="submission" date="2023-11" db="EMBL/GenBank/DDBJ databases">
        <authorList>
            <person name="Hedman E."/>
            <person name="Englund M."/>
            <person name="Stromberg M."/>
            <person name="Nyberg Akerstrom W."/>
            <person name="Nylinder S."/>
            <person name="Jareborg N."/>
            <person name="Kallberg Y."/>
            <person name="Kronander E."/>
        </authorList>
    </citation>
    <scope>NUCLEOTIDE SEQUENCE [LARGE SCALE GENOMIC DNA]</scope>
</reference>
<dbReference type="Proteomes" id="UP001314205">
    <property type="component" value="Unassembled WGS sequence"/>
</dbReference>
<keyword evidence="3" id="KW-0677">Repeat</keyword>
<feature type="domain" description="Chitin-binding type-2" evidence="8">
    <location>
        <begin position="297"/>
        <end position="355"/>
    </location>
</feature>
<dbReference type="PROSITE" id="PS50940">
    <property type="entry name" value="CHIT_BIND_II"/>
    <property type="match status" value="6"/>
</dbReference>
<dbReference type="PANTHER" id="PTHR23301:SF0">
    <property type="entry name" value="CHITIN-BINDING TYPE-2 DOMAIN-CONTAINING PROTEIN-RELATED"/>
    <property type="match status" value="1"/>
</dbReference>
<feature type="domain" description="Chitin-binding type-2" evidence="8">
    <location>
        <begin position="380"/>
        <end position="438"/>
    </location>
</feature>
<dbReference type="GO" id="GO:0005576">
    <property type="term" value="C:extracellular region"/>
    <property type="evidence" value="ECO:0007669"/>
    <property type="project" value="InterPro"/>
</dbReference>
<evidence type="ECO:0000259" key="8">
    <source>
        <dbReference type="PROSITE" id="PS50940"/>
    </source>
</evidence>
<protein>
    <recommendedName>
        <fullName evidence="8">Chitin-binding type-2 domain-containing protein</fullName>
    </recommendedName>
</protein>
<organism evidence="9 10">
    <name type="scientific">Parnassius mnemosyne</name>
    <name type="common">clouded apollo</name>
    <dbReference type="NCBI Taxonomy" id="213953"/>
    <lineage>
        <taxon>Eukaryota</taxon>
        <taxon>Metazoa</taxon>
        <taxon>Ecdysozoa</taxon>
        <taxon>Arthropoda</taxon>
        <taxon>Hexapoda</taxon>
        <taxon>Insecta</taxon>
        <taxon>Pterygota</taxon>
        <taxon>Neoptera</taxon>
        <taxon>Endopterygota</taxon>
        <taxon>Lepidoptera</taxon>
        <taxon>Glossata</taxon>
        <taxon>Ditrysia</taxon>
        <taxon>Papilionoidea</taxon>
        <taxon>Papilionidae</taxon>
        <taxon>Parnassiinae</taxon>
        <taxon>Parnassini</taxon>
        <taxon>Parnassius</taxon>
        <taxon>Driopa</taxon>
    </lineage>
</organism>
<dbReference type="PANTHER" id="PTHR23301">
    <property type="entry name" value="CHITIN BINDING PERITROPHIN-A"/>
    <property type="match status" value="1"/>
</dbReference>
<evidence type="ECO:0000313" key="10">
    <source>
        <dbReference type="Proteomes" id="UP001314205"/>
    </source>
</evidence>
<dbReference type="SUPFAM" id="SSF57625">
    <property type="entry name" value="Invertebrate chitin-binding proteins"/>
    <property type="match status" value="6"/>
</dbReference>
<dbReference type="InterPro" id="IPR036508">
    <property type="entry name" value="Chitin-bd_dom_sf"/>
</dbReference>
<proteinExistence type="predicted"/>
<evidence type="ECO:0000256" key="2">
    <source>
        <dbReference type="ARBA" id="ARBA00022729"/>
    </source>
</evidence>
<keyword evidence="5" id="KW-0325">Glycoprotein</keyword>
<feature type="signal peptide" evidence="7">
    <location>
        <begin position="1"/>
        <end position="16"/>
    </location>
</feature>
<dbReference type="Gene3D" id="2.170.140.10">
    <property type="entry name" value="Chitin binding domain"/>
    <property type="match status" value="6"/>
</dbReference>
<dbReference type="GO" id="GO:0008061">
    <property type="term" value="F:chitin binding"/>
    <property type="evidence" value="ECO:0007669"/>
    <property type="project" value="UniProtKB-KW"/>
</dbReference>
<dbReference type="InterPro" id="IPR002557">
    <property type="entry name" value="Chitin-bd_dom"/>
</dbReference>
<evidence type="ECO:0000313" key="9">
    <source>
        <dbReference type="EMBL" id="CAK1593527.1"/>
    </source>
</evidence>
<feature type="region of interest" description="Disordered" evidence="6">
    <location>
        <begin position="92"/>
        <end position="214"/>
    </location>
</feature>
<keyword evidence="10" id="KW-1185">Reference proteome</keyword>
<evidence type="ECO:0000256" key="5">
    <source>
        <dbReference type="ARBA" id="ARBA00023180"/>
    </source>
</evidence>
<dbReference type="EMBL" id="CAVLGL010000088">
    <property type="protein sequence ID" value="CAK1593527.1"/>
    <property type="molecule type" value="Genomic_DNA"/>
</dbReference>
<feature type="domain" description="Chitin-binding type-2" evidence="8">
    <location>
        <begin position="455"/>
        <end position="513"/>
    </location>
</feature>
<evidence type="ECO:0000256" key="1">
    <source>
        <dbReference type="ARBA" id="ARBA00022669"/>
    </source>
</evidence>
<evidence type="ECO:0000256" key="3">
    <source>
        <dbReference type="ARBA" id="ARBA00022737"/>
    </source>
</evidence>
<name>A0AAV1LHK2_9NEOP</name>
<evidence type="ECO:0000256" key="7">
    <source>
        <dbReference type="SAM" id="SignalP"/>
    </source>
</evidence>
<gene>
    <name evidence="9" type="ORF">PARMNEM_LOCUS13292</name>
</gene>
<keyword evidence="1" id="KW-0147">Chitin-binding</keyword>
<evidence type="ECO:0000256" key="4">
    <source>
        <dbReference type="ARBA" id="ARBA00023157"/>
    </source>
</evidence>
<feature type="domain" description="Chitin-binding type-2" evidence="8">
    <location>
        <begin position="529"/>
        <end position="586"/>
    </location>
</feature>
<feature type="chain" id="PRO_5043897900" description="Chitin-binding type-2 domain-containing protein" evidence="7">
    <location>
        <begin position="17"/>
        <end position="622"/>
    </location>
</feature>
<comment type="caution">
    <text evidence="9">The sequence shown here is derived from an EMBL/GenBank/DDBJ whole genome shotgun (WGS) entry which is preliminary data.</text>
</comment>
<dbReference type="InterPro" id="IPR051940">
    <property type="entry name" value="Chitin_bind-dev_reg"/>
</dbReference>